<dbReference type="Proteomes" id="UP000305348">
    <property type="component" value="Plasmid PP3"/>
</dbReference>
<organism evidence="4 5">
    <name type="scientific">Pseudomonas syringae pv. cerasicola</name>
    <dbReference type="NCBI Taxonomy" id="264451"/>
    <lineage>
        <taxon>Bacteria</taxon>
        <taxon>Pseudomonadati</taxon>
        <taxon>Pseudomonadota</taxon>
        <taxon>Gammaproteobacteria</taxon>
        <taxon>Pseudomonadales</taxon>
        <taxon>Pseudomonadaceae</taxon>
        <taxon>Pseudomonas</taxon>
        <taxon>Pseudomonas syringae</taxon>
    </lineage>
</organism>
<feature type="region of interest" description="Disordered" evidence="1">
    <location>
        <begin position="1004"/>
        <end position="1047"/>
    </location>
</feature>
<feature type="region of interest" description="Disordered" evidence="1">
    <location>
        <begin position="1457"/>
        <end position="1480"/>
    </location>
</feature>
<feature type="compositionally biased region" description="Polar residues" evidence="1">
    <location>
        <begin position="591"/>
        <end position="607"/>
    </location>
</feature>
<feature type="compositionally biased region" description="Low complexity" evidence="1">
    <location>
        <begin position="1019"/>
        <end position="1047"/>
    </location>
</feature>
<keyword evidence="4" id="KW-0614">Plasmid</keyword>
<accession>A0A330JZ45</accession>
<dbReference type="InterPro" id="IPR040677">
    <property type="entry name" value="LPD7"/>
</dbReference>
<sequence>MTLTIDHAKKLVIEFCATYPVASTISYKIRETQEELYGPQATREAAGTILGSFRPGRGRAEFAISNFRDEDHFRRTLRHEILGHYGINTFNPAEKRAVLEGVIQSRNDPGMAALWAEVARIYPQLTDSMKAEEVFAFACERIVSPIRGNVAEGARSFRETCIERTRAMQVSDLINLTTMVAEGLHDRSRSQQNFPASDNAQFKIETAPRTSEYPVWLAVPPDDRDKARLSAGRLSDGRAAIAWNKEEKLWFARPGCDLDRITAWLPDPSRRAGGGDAESEFLDVLTQAGLVVKGMPVMDGSRQRVATVDDKHGKKSGVYCGFLDRRPAGWFINYHRADSPKDVTNWAATGGESDPITRLHIRAGAKQAQEDAARDRAVTYAKQTLAAKRLYDRLPAADPAHPYLVRKGIPPTPDIRQTRNGALVVPFFNASGTFKTLQYIPPEGEKFLFKDAPKQEHFLVVGGPLDPVNPILYAEGYATARSLNLATGLPVVMTIDAGNMVAVAKVLHQQYPDSRHLFMADFDHAKDVNKGLIMANEAAIAVGGQVLYPTFNDAEIARGFTDFNDLHQSRGLDAVREQTAPLIRQYEEITTMPTDSHTQSPDNTEQKVATPAQETLELDAAPAASIQVPDQSAPPQTRSSQPVASEASSVESQSPETAQVTEAPVGIDDAQVSTQPPLALSPAEQLASVEADPDASAIVDEQPKATMSVATDRNTPSDAPELTQPTSAEVVPEQSNETAQPDARSAQQQAPGEADPGSSANVDDQKRAAAPAATDQEMSSDAPVLNRPPLAAAEPEQSNETAQPAAPPAKQQASVEADPDTSPVAEDQPIIAPAGPAQNEDNESLSDVEVPVSGALPRRFTTARKTGPAVVPDAIFVGAPIGADEPQPQASNIDKDALLARISREVQGDNSVLYKLDAEPAFVDRGSRLEMAQGAGQDDEKVIAALLTAAQFYRGRIELTGSDEFKAKAIGLIAQHQINVEMKNPAQQMLLDDARNALKQPPVTLDAIHGDTPPPYGGPQPSQAKPSAPQPQQAAPAPVHSSAPAPASTAYQPLEVEGLQRRPAQPAPKAQAPQAGMAPQPQQDVPAPGHSSAPAPASTAYQPLEVEGLQRPLVQPAPPAQPDAPVINPPLAAPASDQPATSANQQVSPAIHQPFQAAKDGVTGKILKCGQQPFRFEPDKPESTFITLRTKNGVQTFWGKELAGLLRQTRVQPGKMVTLQWLGNYPVTVKVPRKNDQGVTVGYDDKDVHRNQWALKVEGNPAVRSGQDEGVKLGAYDAGRFAVVQQAWLAQLGVDAPLPTPPTDGLYWLTPNGEGSAKTGDELSAPRPPIDPNNTAGQPVISSWSQDGHLDMYLVRGDGPYLQGVVRQGDQMQHVLVSLPGRADGPSMVFNAITPEGLLPIGTGNGINRSGGEPVSREHIAFKLEGDSAVRIGKLDAPGEVPPTLHNLLGFDQRWKEENTLPKSAPTAAPSVQPSDPRPV</sequence>
<feature type="region of interest" description="Disordered" evidence="1">
    <location>
        <begin position="673"/>
        <end position="845"/>
    </location>
</feature>
<name>A0A330JZ45_PSESX</name>
<feature type="compositionally biased region" description="Polar residues" evidence="1">
    <location>
        <begin position="628"/>
        <end position="638"/>
    </location>
</feature>
<dbReference type="Pfam" id="PF18974">
    <property type="entry name" value="DUF5710"/>
    <property type="match status" value="1"/>
</dbReference>
<feature type="compositionally biased region" description="Low complexity" evidence="1">
    <location>
        <begin position="639"/>
        <end position="655"/>
    </location>
</feature>
<dbReference type="InterPro" id="IPR043764">
    <property type="entry name" value="DUF5710"/>
</dbReference>
<feature type="compositionally biased region" description="Low complexity" evidence="1">
    <location>
        <begin position="802"/>
        <end position="813"/>
    </location>
</feature>
<evidence type="ECO:0000259" key="2">
    <source>
        <dbReference type="Pfam" id="PF18821"/>
    </source>
</evidence>
<feature type="region of interest" description="Disordered" evidence="1">
    <location>
        <begin position="1311"/>
        <end position="1334"/>
    </location>
</feature>
<feature type="domain" description="Large polyvalent protein-associated" evidence="2">
    <location>
        <begin position="905"/>
        <end position="994"/>
    </location>
</feature>
<proteinExistence type="predicted"/>
<feature type="region of interest" description="Disordered" evidence="1">
    <location>
        <begin position="626"/>
        <end position="660"/>
    </location>
</feature>
<feature type="compositionally biased region" description="Polar residues" evidence="1">
    <location>
        <begin position="708"/>
        <end position="750"/>
    </location>
</feature>
<protein>
    <submittedName>
        <fullName evidence="4">DNA primase</fullName>
    </submittedName>
</protein>
<feature type="region of interest" description="Disordered" evidence="1">
    <location>
        <begin position="590"/>
        <end position="610"/>
    </location>
</feature>
<feature type="compositionally biased region" description="Pro residues" evidence="1">
    <location>
        <begin position="1115"/>
        <end position="1132"/>
    </location>
</feature>
<feature type="compositionally biased region" description="Polar residues" evidence="1">
    <location>
        <begin position="1138"/>
        <end position="1147"/>
    </location>
</feature>
<dbReference type="Pfam" id="PF18821">
    <property type="entry name" value="LPD7"/>
    <property type="match status" value="1"/>
</dbReference>
<feature type="region of interest" description="Disordered" evidence="1">
    <location>
        <begin position="1113"/>
        <end position="1147"/>
    </location>
</feature>
<evidence type="ECO:0000256" key="1">
    <source>
        <dbReference type="SAM" id="MobiDB-lite"/>
    </source>
</evidence>
<evidence type="ECO:0000313" key="4">
    <source>
        <dbReference type="EMBL" id="SPD89557.1"/>
    </source>
</evidence>
<geneLocation type="plasmid" evidence="5">
    <name>pp3</name>
</geneLocation>
<dbReference type="RefSeq" id="WP_060411274.1">
    <property type="nucleotide sequence ID" value="NZ_LIIG01000239.1"/>
</dbReference>
<feature type="compositionally biased region" description="Low complexity" evidence="1">
    <location>
        <begin position="1063"/>
        <end position="1097"/>
    </location>
</feature>
<reference evidence="5" key="1">
    <citation type="submission" date="2018-02" db="EMBL/GenBank/DDBJ databases">
        <authorList>
            <person name="Blom J."/>
        </authorList>
    </citation>
    <scope>NUCLEOTIDE SEQUENCE [LARGE SCALE GENOMIC DNA]</scope>
    <source>
        <strain evidence="5">CFBP 6110</strain>
        <plasmid evidence="5">pp3</plasmid>
    </source>
</reference>
<gene>
    <name evidence="4" type="ORF">PSCFBP6110_P300027</name>
</gene>
<feature type="domain" description="DUF5710" evidence="3">
    <location>
        <begin position="215"/>
        <end position="266"/>
    </location>
</feature>
<evidence type="ECO:0000259" key="3">
    <source>
        <dbReference type="Pfam" id="PF18974"/>
    </source>
</evidence>
<dbReference type="EMBL" id="LT985212">
    <property type="protein sequence ID" value="SPD89557.1"/>
    <property type="molecule type" value="Genomic_DNA"/>
</dbReference>
<feature type="region of interest" description="Disordered" evidence="1">
    <location>
        <begin position="1060"/>
        <end position="1097"/>
    </location>
</feature>
<evidence type="ECO:0000313" key="5">
    <source>
        <dbReference type="Proteomes" id="UP000305348"/>
    </source>
</evidence>